<dbReference type="HAMAP" id="MF_00185">
    <property type="entry name" value="IPP_trans"/>
    <property type="match status" value="1"/>
</dbReference>
<evidence type="ECO:0000256" key="2">
    <source>
        <dbReference type="ARBA" id="ARBA00003213"/>
    </source>
</evidence>
<dbReference type="InterPro" id="IPR039657">
    <property type="entry name" value="Dimethylallyltransferase"/>
</dbReference>
<comment type="function">
    <text evidence="2 10 12">Catalyzes the transfer of a dimethylallyl group onto the adenine at position 37 in tRNAs that read codons beginning with uridine, leading to the formation of N6-(dimethylallyl)adenosine (i(6)A).</text>
</comment>
<comment type="caution">
    <text evidence="10">Lacks conserved residue(s) required for the propagation of feature annotation.</text>
</comment>
<evidence type="ECO:0000313" key="15">
    <source>
        <dbReference type="Proteomes" id="UP000264006"/>
    </source>
</evidence>
<dbReference type="NCBIfam" id="TIGR00174">
    <property type="entry name" value="miaA"/>
    <property type="match status" value="1"/>
</dbReference>
<evidence type="ECO:0000256" key="10">
    <source>
        <dbReference type="HAMAP-Rule" id="MF_00185"/>
    </source>
</evidence>
<keyword evidence="7 10" id="KW-0067">ATP-binding</keyword>
<comment type="subunit">
    <text evidence="10">Monomer.</text>
</comment>
<dbReference type="EC" id="2.5.1.75" evidence="10"/>
<dbReference type="Gene3D" id="1.10.20.140">
    <property type="match status" value="1"/>
</dbReference>
<evidence type="ECO:0000256" key="9">
    <source>
        <dbReference type="ARBA" id="ARBA00049563"/>
    </source>
</evidence>
<evidence type="ECO:0000256" key="11">
    <source>
        <dbReference type="RuleBase" id="RU003783"/>
    </source>
</evidence>
<organism evidence="14 15">
    <name type="scientific">Euzebya pacifica</name>
    <dbReference type="NCBI Taxonomy" id="1608957"/>
    <lineage>
        <taxon>Bacteria</taxon>
        <taxon>Bacillati</taxon>
        <taxon>Actinomycetota</taxon>
        <taxon>Nitriliruptoria</taxon>
        <taxon>Euzebyales</taxon>
    </lineage>
</organism>
<dbReference type="KEGG" id="euz:DVS28_a3318"/>
<proteinExistence type="inferred from homology"/>
<dbReference type="Gene3D" id="3.40.50.300">
    <property type="entry name" value="P-loop containing nucleotide triphosphate hydrolases"/>
    <property type="match status" value="1"/>
</dbReference>
<evidence type="ECO:0000256" key="13">
    <source>
        <dbReference type="RuleBase" id="RU003785"/>
    </source>
</evidence>
<evidence type="ECO:0000256" key="5">
    <source>
        <dbReference type="ARBA" id="ARBA00022694"/>
    </source>
</evidence>
<dbReference type="EMBL" id="CP031165">
    <property type="protein sequence ID" value="AXV07993.1"/>
    <property type="molecule type" value="Genomic_DNA"/>
</dbReference>
<reference evidence="14 15" key="1">
    <citation type="submission" date="2018-09" db="EMBL/GenBank/DDBJ databases">
        <title>Complete genome sequence of Euzebya sp. DY32-46 isolated from seawater of Pacific Ocean.</title>
        <authorList>
            <person name="Xu L."/>
            <person name="Wu Y.-H."/>
            <person name="Xu X.-W."/>
        </authorList>
    </citation>
    <scope>NUCLEOTIDE SEQUENCE [LARGE SCALE GENOMIC DNA]</scope>
    <source>
        <strain evidence="14 15">DY32-46</strain>
    </source>
</reference>
<dbReference type="PANTHER" id="PTHR11088:SF60">
    <property type="entry name" value="TRNA DIMETHYLALLYLTRANSFERASE"/>
    <property type="match status" value="1"/>
</dbReference>
<dbReference type="GO" id="GO:0005524">
    <property type="term" value="F:ATP binding"/>
    <property type="evidence" value="ECO:0007669"/>
    <property type="project" value="UniProtKB-UniRule"/>
</dbReference>
<feature type="site" description="Interaction with substrate tRNA" evidence="10">
    <location>
        <position position="138"/>
    </location>
</feature>
<evidence type="ECO:0000256" key="7">
    <source>
        <dbReference type="ARBA" id="ARBA00022840"/>
    </source>
</evidence>
<evidence type="ECO:0000256" key="12">
    <source>
        <dbReference type="RuleBase" id="RU003784"/>
    </source>
</evidence>
<sequence>MDGAAPGDPAVPAGPVVAIVGPTGSGKSAAAMAAVDRLHDAGLDVELVAIDAFTVYRGLDIGTATPGPEDRARVPHHLVDALDPEQDCTVRWFQQRARAVIADIAGRGAVPLLVGGSGLYYRAVVDPMLFPPTEPTVRERLEREWRHDPAAAHQHLHTIDPEAAGRIDPLNLRRTVRALEVIELTGQPFSSFHRVWGDHESIYPGLTVIGVDLDRRDLAARLERRTHDMLDHGWLEEARALRGRTLSDTASQAIGYAELFAHLDGTLSWDDAVERIVIRTRQFASKQRRWFRKDPRITWLSADDVPAAVEAAARLV</sequence>
<comment type="cofactor">
    <cofactor evidence="1 10">
        <name>Mg(2+)</name>
        <dbReference type="ChEBI" id="CHEBI:18420"/>
    </cofactor>
</comment>
<dbReference type="Pfam" id="PF01715">
    <property type="entry name" value="IPPT"/>
    <property type="match status" value="1"/>
</dbReference>
<dbReference type="Proteomes" id="UP000264006">
    <property type="component" value="Chromosome"/>
</dbReference>
<accession>A0A346Y0J6</accession>
<evidence type="ECO:0000256" key="8">
    <source>
        <dbReference type="ARBA" id="ARBA00022842"/>
    </source>
</evidence>
<protein>
    <recommendedName>
        <fullName evidence="10">tRNA dimethylallyltransferase</fullName>
        <ecNumber evidence="10">2.5.1.75</ecNumber>
    </recommendedName>
    <alternativeName>
        <fullName evidence="10">Dimethylallyl diphosphate:tRNA dimethylallyltransferase</fullName>
        <shortName evidence="10">DMAPP:tRNA dimethylallyltransferase</shortName>
        <shortName evidence="10">DMATase</shortName>
    </alternativeName>
    <alternativeName>
        <fullName evidence="10">Isopentenyl-diphosphate:tRNA isopentenyltransferase</fullName>
        <shortName evidence="10">IPP transferase</shortName>
        <shortName evidence="10">IPPT</shortName>
        <shortName evidence="10">IPTase</shortName>
    </alternativeName>
</protein>
<comment type="similarity">
    <text evidence="3 10 13">Belongs to the IPP transferase family.</text>
</comment>
<evidence type="ECO:0000256" key="3">
    <source>
        <dbReference type="ARBA" id="ARBA00005842"/>
    </source>
</evidence>
<evidence type="ECO:0000313" key="14">
    <source>
        <dbReference type="EMBL" id="AXV07993.1"/>
    </source>
</evidence>
<keyword evidence="4 10" id="KW-0808">Transferase</keyword>
<feature type="binding site" evidence="10">
    <location>
        <begin position="23"/>
        <end position="28"/>
    </location>
    <ligand>
        <name>substrate</name>
    </ligand>
</feature>
<comment type="catalytic activity">
    <reaction evidence="9 10 11">
        <text>adenosine(37) in tRNA + dimethylallyl diphosphate = N(6)-dimethylallyladenosine(37) in tRNA + diphosphate</text>
        <dbReference type="Rhea" id="RHEA:26482"/>
        <dbReference type="Rhea" id="RHEA-COMP:10162"/>
        <dbReference type="Rhea" id="RHEA-COMP:10375"/>
        <dbReference type="ChEBI" id="CHEBI:33019"/>
        <dbReference type="ChEBI" id="CHEBI:57623"/>
        <dbReference type="ChEBI" id="CHEBI:74411"/>
        <dbReference type="ChEBI" id="CHEBI:74415"/>
        <dbReference type="EC" id="2.5.1.75"/>
    </reaction>
</comment>
<gene>
    <name evidence="10" type="primary">miaA</name>
    <name evidence="14" type="ORF">DVS28_a3318</name>
</gene>
<feature type="binding site" evidence="10">
    <location>
        <begin position="21"/>
        <end position="28"/>
    </location>
    <ligand>
        <name>ATP</name>
        <dbReference type="ChEBI" id="CHEBI:30616"/>
    </ligand>
</feature>
<dbReference type="InterPro" id="IPR018022">
    <property type="entry name" value="IPT"/>
</dbReference>
<evidence type="ECO:0000256" key="6">
    <source>
        <dbReference type="ARBA" id="ARBA00022741"/>
    </source>
</evidence>
<dbReference type="AlphaFoldDB" id="A0A346Y0J6"/>
<keyword evidence="15" id="KW-1185">Reference proteome</keyword>
<feature type="site" description="Interaction with substrate tRNA" evidence="10">
    <location>
        <position position="117"/>
    </location>
</feature>
<dbReference type="PANTHER" id="PTHR11088">
    <property type="entry name" value="TRNA DIMETHYLALLYLTRANSFERASE"/>
    <property type="match status" value="1"/>
</dbReference>
<keyword evidence="5 10" id="KW-0819">tRNA processing</keyword>
<dbReference type="GO" id="GO:0006400">
    <property type="term" value="P:tRNA modification"/>
    <property type="evidence" value="ECO:0007669"/>
    <property type="project" value="TreeGrafter"/>
</dbReference>
<keyword evidence="6 10" id="KW-0547">Nucleotide-binding</keyword>
<dbReference type="InterPro" id="IPR027417">
    <property type="entry name" value="P-loop_NTPase"/>
</dbReference>
<dbReference type="RefSeq" id="WP_216826087.1">
    <property type="nucleotide sequence ID" value="NZ_CP031165.1"/>
</dbReference>
<evidence type="ECO:0000256" key="1">
    <source>
        <dbReference type="ARBA" id="ARBA00001946"/>
    </source>
</evidence>
<evidence type="ECO:0000256" key="4">
    <source>
        <dbReference type="ARBA" id="ARBA00022679"/>
    </source>
</evidence>
<dbReference type="GO" id="GO:0052381">
    <property type="term" value="F:tRNA dimethylallyltransferase activity"/>
    <property type="evidence" value="ECO:0007669"/>
    <property type="project" value="UniProtKB-UniRule"/>
</dbReference>
<keyword evidence="8 10" id="KW-0460">Magnesium</keyword>
<dbReference type="SUPFAM" id="SSF52540">
    <property type="entry name" value="P-loop containing nucleoside triphosphate hydrolases"/>
    <property type="match status" value="2"/>
</dbReference>
<name>A0A346Y0J6_9ACTN</name>